<gene>
    <name evidence="1" type="ORF">PMG71_00825</name>
</gene>
<organism evidence="1 2">
    <name type="scientific">Roseofilum acuticapitatum BLCC-M154</name>
    <dbReference type="NCBI Taxonomy" id="3022444"/>
    <lineage>
        <taxon>Bacteria</taxon>
        <taxon>Bacillati</taxon>
        <taxon>Cyanobacteriota</taxon>
        <taxon>Cyanophyceae</taxon>
        <taxon>Desertifilales</taxon>
        <taxon>Desertifilaceae</taxon>
        <taxon>Roseofilum</taxon>
        <taxon>Roseofilum acuticapitatum</taxon>
    </lineage>
</organism>
<protein>
    <submittedName>
        <fullName evidence="1">Uncharacterized protein</fullName>
    </submittedName>
</protein>
<name>A0ABT7AM33_9CYAN</name>
<evidence type="ECO:0000313" key="1">
    <source>
        <dbReference type="EMBL" id="MDJ1167964.1"/>
    </source>
</evidence>
<proteinExistence type="predicted"/>
<dbReference type="EMBL" id="JAQOSP010000006">
    <property type="protein sequence ID" value="MDJ1167964.1"/>
    <property type="molecule type" value="Genomic_DNA"/>
</dbReference>
<dbReference type="Proteomes" id="UP001235303">
    <property type="component" value="Unassembled WGS sequence"/>
</dbReference>
<evidence type="ECO:0000313" key="2">
    <source>
        <dbReference type="Proteomes" id="UP001235303"/>
    </source>
</evidence>
<reference evidence="1 2" key="1">
    <citation type="submission" date="2023-01" db="EMBL/GenBank/DDBJ databases">
        <title>Novel diversity within Roseofilum (Cyanobacteria; Desertifilaceae) from marine benthic mats with descriptions of four novel species.</title>
        <authorList>
            <person name="Wang Y."/>
            <person name="Berthold D.E."/>
            <person name="Hu J."/>
            <person name="Lefler F.W."/>
            <person name="Laughinghouse H.D. IV."/>
        </authorList>
    </citation>
    <scope>NUCLEOTIDE SEQUENCE [LARGE SCALE GENOMIC DNA]</scope>
    <source>
        <strain evidence="1 2">BLCC-M154</strain>
    </source>
</reference>
<dbReference type="PROSITE" id="PS51257">
    <property type="entry name" value="PROKAR_LIPOPROTEIN"/>
    <property type="match status" value="1"/>
</dbReference>
<comment type="caution">
    <text evidence="1">The sequence shown here is derived from an EMBL/GenBank/DDBJ whole genome shotgun (WGS) entry which is preliminary data.</text>
</comment>
<sequence>MKVQLKQHLSWLIFGLSSSFALLYGCASLSQPQPSPEMLMDVATNLVTQKFVNSSCEDLAQIQSTDPSQAKGPEAALQKKAIEMLRENPQVREEFINRVAPQIANRMFECELIP</sequence>
<keyword evidence="2" id="KW-1185">Reference proteome</keyword>
<dbReference type="RefSeq" id="WP_283751732.1">
    <property type="nucleotide sequence ID" value="NZ_JAQOSP010000006.1"/>
</dbReference>
<accession>A0ABT7AM33</accession>